<keyword evidence="4" id="KW-1185">Reference proteome</keyword>
<dbReference type="STRING" id="443218.AS9A_0850"/>
<evidence type="ECO:0000259" key="2">
    <source>
        <dbReference type="Pfam" id="PF11268"/>
    </source>
</evidence>
<dbReference type="InterPro" id="IPR021421">
    <property type="entry name" value="DUF3071"/>
</dbReference>
<dbReference type="Proteomes" id="UP000009235">
    <property type="component" value="Chromosome"/>
</dbReference>
<feature type="domain" description="DUF3071" evidence="2">
    <location>
        <begin position="1"/>
        <end position="169"/>
    </location>
</feature>
<feature type="region of interest" description="Disordered" evidence="1">
    <location>
        <begin position="189"/>
        <end position="273"/>
    </location>
</feature>
<dbReference type="NCBIfam" id="NF040712">
    <property type="entry name" value="SepH"/>
    <property type="match status" value="1"/>
</dbReference>
<reference evidence="3 4" key="1">
    <citation type="journal article" date="2011" name="J. Bacteriol.">
        <title>Complete genome sequence of Amycolicicoccus subflavus DQS3-9A1T, an actinomycete isolated from crude oil-polluted soil.</title>
        <authorList>
            <person name="Cai M."/>
            <person name="Chen W.M."/>
            <person name="Nie Y."/>
            <person name="Chi C.Q."/>
            <person name="Wang Y.N."/>
            <person name="Tang Y.Q."/>
            <person name="Li G.Y."/>
            <person name="Wu X.L."/>
        </authorList>
    </citation>
    <scope>NUCLEOTIDE SEQUENCE [LARGE SCALE GENOMIC DNA]</scope>
    <source>
        <strain evidence="4">DSM 45089 / DQS3-9A1</strain>
    </source>
</reference>
<dbReference type="InterPro" id="IPR047682">
    <property type="entry name" value="SepH-like"/>
</dbReference>
<feature type="compositionally biased region" description="Low complexity" evidence="1">
    <location>
        <begin position="208"/>
        <end position="224"/>
    </location>
</feature>
<protein>
    <recommendedName>
        <fullName evidence="2">DUF3071 domain-containing protein</fullName>
    </recommendedName>
</protein>
<dbReference type="KEGG" id="asd:AS9A_0850"/>
<name>F6EM96_HOYSD</name>
<sequence>MRELKVVGIESDGSAIICADVNTGAKFKIAADDRLRAASHGDLSRLGQIEVEMESRLRPREIQARVRAGASVREIAETSGLPMARVESFAHPVLLERARMAQMAQHAHPLLEDGPALQTLSTAVAQTFGTRGQNIDEAQWDAWRNDEGRWVVQLSWAAGRTENKAHWRFQPGADGGTAAALDDAAKELVSTDMPRPRPALSPVTPIVTAKPPAKPAAAPAQPETTPAPEPPKAEKTTPPEPEPKQQAPTGGKKKPPMPSWEDVLLGVRTGTQH</sequence>
<dbReference type="Pfam" id="PF11268">
    <property type="entry name" value="DUF3071"/>
    <property type="match status" value="1"/>
</dbReference>
<dbReference type="eggNOG" id="ENOG502ZCFK">
    <property type="taxonomic scope" value="Bacteria"/>
</dbReference>
<organism evidence="3 4">
    <name type="scientific">Hoyosella subflava (strain DSM 45089 / JCM 17490 / NBRC 109087 / DQS3-9A1)</name>
    <name type="common">Amycolicicoccus subflavus</name>
    <dbReference type="NCBI Taxonomy" id="443218"/>
    <lineage>
        <taxon>Bacteria</taxon>
        <taxon>Bacillati</taxon>
        <taxon>Actinomycetota</taxon>
        <taxon>Actinomycetes</taxon>
        <taxon>Mycobacteriales</taxon>
        <taxon>Hoyosellaceae</taxon>
        <taxon>Hoyosella</taxon>
    </lineage>
</organism>
<dbReference type="RefSeq" id="WP_013805651.1">
    <property type="nucleotide sequence ID" value="NC_015564.1"/>
</dbReference>
<accession>F6EM96</accession>
<dbReference type="EMBL" id="CP002786">
    <property type="protein sequence ID" value="AEF39302.1"/>
    <property type="molecule type" value="Genomic_DNA"/>
</dbReference>
<evidence type="ECO:0000256" key="1">
    <source>
        <dbReference type="SAM" id="MobiDB-lite"/>
    </source>
</evidence>
<evidence type="ECO:0000313" key="3">
    <source>
        <dbReference type="EMBL" id="AEF39302.1"/>
    </source>
</evidence>
<feature type="compositionally biased region" description="Basic and acidic residues" evidence="1">
    <location>
        <begin position="231"/>
        <end position="243"/>
    </location>
</feature>
<dbReference type="HOGENOM" id="CLU_021151_1_0_11"/>
<evidence type="ECO:0000313" key="4">
    <source>
        <dbReference type="Proteomes" id="UP000009235"/>
    </source>
</evidence>
<proteinExistence type="predicted"/>
<dbReference type="AlphaFoldDB" id="F6EM96"/>
<gene>
    <name evidence="3" type="ordered locus">AS9A_0850</name>
</gene>
<dbReference type="OrthoDB" id="5180791at2"/>